<keyword evidence="1" id="KW-1133">Transmembrane helix</keyword>
<feature type="transmembrane region" description="Helical" evidence="1">
    <location>
        <begin position="26"/>
        <end position="46"/>
    </location>
</feature>
<evidence type="ECO:0008006" key="4">
    <source>
        <dbReference type="Google" id="ProtNLM"/>
    </source>
</evidence>
<gene>
    <name evidence="2" type="ORF">OEG84_09940</name>
</gene>
<sequence length="219" mass="24715">MNTQTHILLAAGLLTRPGRENRRNNAAVLVGAFAPDALIFVMFVWSKLTGVPENEVWRVWYFNPPWLTAIDWMNSIPLFTAIALLAWLLMRRSQSFASVAMMVMLFALAALTHIFGDLPLHVNDGHAHFVPFSQWRFVSPVSYWDPRHYGDIFSKLELALALALIVILWRRFDTRLVRAVLALTTLAYAVPYVWFVLLGGHAEHNAAAALIHTLPVEVG</sequence>
<name>A0ABT3Z8E3_9HYPH</name>
<accession>A0ABT3Z8E3</accession>
<feature type="transmembrane region" description="Helical" evidence="1">
    <location>
        <begin position="96"/>
        <end position="115"/>
    </location>
</feature>
<organism evidence="2 3">
    <name type="scientific">Hoeflea algicola</name>
    <dbReference type="NCBI Taxonomy" id="2983763"/>
    <lineage>
        <taxon>Bacteria</taxon>
        <taxon>Pseudomonadati</taxon>
        <taxon>Pseudomonadota</taxon>
        <taxon>Alphaproteobacteria</taxon>
        <taxon>Hyphomicrobiales</taxon>
        <taxon>Rhizobiaceae</taxon>
        <taxon>Hoeflea</taxon>
    </lineage>
</organism>
<evidence type="ECO:0000256" key="1">
    <source>
        <dbReference type="SAM" id="Phobius"/>
    </source>
</evidence>
<feature type="transmembrane region" description="Helical" evidence="1">
    <location>
        <begin position="152"/>
        <end position="169"/>
    </location>
</feature>
<reference evidence="2" key="1">
    <citation type="submission" date="2022-10" db="EMBL/GenBank/DDBJ databases">
        <title>Hoeflea sp. G2-23, isolated from marine algae.</title>
        <authorList>
            <person name="Kristyanto S."/>
            <person name="Kim J.M."/>
            <person name="Jeon C.O."/>
        </authorList>
    </citation>
    <scope>NUCLEOTIDE SEQUENCE</scope>
    <source>
        <strain evidence="2">G2-23</strain>
    </source>
</reference>
<dbReference type="RefSeq" id="WP_267653613.1">
    <property type="nucleotide sequence ID" value="NZ_JAOVZR010000001.1"/>
</dbReference>
<feature type="transmembrane region" description="Helical" evidence="1">
    <location>
        <begin position="176"/>
        <end position="195"/>
    </location>
</feature>
<dbReference type="Proteomes" id="UP001073227">
    <property type="component" value="Unassembled WGS sequence"/>
</dbReference>
<dbReference type="EMBL" id="JAOVZR010000001">
    <property type="protein sequence ID" value="MCY0148022.1"/>
    <property type="molecule type" value="Genomic_DNA"/>
</dbReference>
<proteinExistence type="predicted"/>
<evidence type="ECO:0000313" key="3">
    <source>
        <dbReference type="Proteomes" id="UP001073227"/>
    </source>
</evidence>
<comment type="caution">
    <text evidence="2">The sequence shown here is derived from an EMBL/GenBank/DDBJ whole genome shotgun (WGS) entry which is preliminary data.</text>
</comment>
<keyword evidence="1" id="KW-0472">Membrane</keyword>
<protein>
    <recommendedName>
        <fullName evidence="4">Cobalamin biosynthesis protein CobQ</fullName>
    </recommendedName>
</protein>
<evidence type="ECO:0000313" key="2">
    <source>
        <dbReference type="EMBL" id="MCY0148022.1"/>
    </source>
</evidence>
<feature type="transmembrane region" description="Helical" evidence="1">
    <location>
        <begin position="66"/>
        <end position="89"/>
    </location>
</feature>
<keyword evidence="1" id="KW-0812">Transmembrane</keyword>
<keyword evidence="3" id="KW-1185">Reference proteome</keyword>